<name>A0A5M6ZSV0_9PROT</name>
<evidence type="ECO:0000313" key="2">
    <source>
        <dbReference type="Proteomes" id="UP000325122"/>
    </source>
</evidence>
<comment type="caution">
    <text evidence="1">The sequence shown here is derived from an EMBL/GenBank/DDBJ whole genome shotgun (WGS) entry which is preliminary data.</text>
</comment>
<protein>
    <submittedName>
        <fullName evidence="1">SDR family NAD(P)-dependent oxidoreductase</fullName>
    </submittedName>
</protein>
<dbReference type="RefSeq" id="WP_150022433.1">
    <property type="nucleotide sequence ID" value="NZ_VWOJ01000001.1"/>
</dbReference>
<dbReference type="Proteomes" id="UP000325122">
    <property type="component" value="Unassembled WGS sequence"/>
</dbReference>
<dbReference type="SUPFAM" id="SSF51735">
    <property type="entry name" value="NAD(P)-binding Rossmann-fold domains"/>
    <property type="match status" value="1"/>
</dbReference>
<keyword evidence="2" id="KW-1185">Reference proteome</keyword>
<reference evidence="1 2" key="1">
    <citation type="submission" date="2019-09" db="EMBL/GenBank/DDBJ databases">
        <authorList>
            <person name="Kevbrin V."/>
            <person name="Grouzdev D.S."/>
        </authorList>
    </citation>
    <scope>NUCLEOTIDE SEQUENCE [LARGE SCALE GENOMIC DNA]</scope>
    <source>
        <strain evidence="1 2">G-192</strain>
    </source>
</reference>
<sequence>MSLSKTINFYGRFLIPFSRLGFMLKGLNIPEQYDGLEGRTVLITGATGGIGAAMALGVARSGGIALAAGRSDSKLADLVAQAKGLAGRVEPLKADLSLASDTLALADMLAARPGGVDALINNVGVLNHAHEATGEGIDAMYAVNILNPFILTEALMASGALKPGGCVVNMASGGMYNAPQNLVYMEQKPEGYNGFAAYATHKRAQLVLSDGWAARGYAAWTMHPGWVDTDGVKRSLPKFRKVLKSILRNEDQGADTALWLISARPAPQAGALWFDRAPRPAHAFKRTRTPLASDADIRAKLETGAAALKTRLQTGDAS</sequence>
<accession>A0A5M6ZSV0</accession>
<dbReference type="InterPro" id="IPR052992">
    <property type="entry name" value="SDR_member_12"/>
</dbReference>
<evidence type="ECO:0000313" key="1">
    <source>
        <dbReference type="EMBL" id="KAA5805401.1"/>
    </source>
</evidence>
<dbReference type="PANTHER" id="PTHR44656:SF7">
    <property type="entry name" value="DEHYDROGENASE_REDUCTASE SDR FAMILY MEMBER 12"/>
    <property type="match status" value="1"/>
</dbReference>
<gene>
    <name evidence="1" type="ORF">F1654_05330</name>
</gene>
<organism evidence="1 2">
    <name type="scientific">Alkalicaulis satelles</name>
    <dbReference type="NCBI Taxonomy" id="2609175"/>
    <lineage>
        <taxon>Bacteria</taxon>
        <taxon>Pseudomonadati</taxon>
        <taxon>Pseudomonadota</taxon>
        <taxon>Alphaproteobacteria</taxon>
        <taxon>Maricaulales</taxon>
        <taxon>Maricaulaceae</taxon>
        <taxon>Alkalicaulis</taxon>
    </lineage>
</organism>
<proteinExistence type="predicted"/>
<dbReference type="Pfam" id="PF00106">
    <property type="entry name" value="adh_short"/>
    <property type="match status" value="1"/>
</dbReference>
<dbReference type="Gene3D" id="3.40.50.720">
    <property type="entry name" value="NAD(P)-binding Rossmann-like Domain"/>
    <property type="match status" value="1"/>
</dbReference>
<dbReference type="PRINTS" id="PR00081">
    <property type="entry name" value="GDHRDH"/>
</dbReference>
<dbReference type="EMBL" id="VWOJ01000001">
    <property type="protein sequence ID" value="KAA5805401.1"/>
    <property type="molecule type" value="Genomic_DNA"/>
</dbReference>
<dbReference type="InterPro" id="IPR002347">
    <property type="entry name" value="SDR_fam"/>
</dbReference>
<dbReference type="AlphaFoldDB" id="A0A5M6ZSV0"/>
<dbReference type="PANTHER" id="PTHR44656">
    <property type="entry name" value="DEHYDROGENASE/REDUCTASE SDR FAMILY MEMBER 12"/>
    <property type="match status" value="1"/>
</dbReference>
<dbReference type="InterPro" id="IPR036291">
    <property type="entry name" value="NAD(P)-bd_dom_sf"/>
</dbReference>